<dbReference type="PANTHER" id="PTHR38111:SF11">
    <property type="entry name" value="TRANSCRIPTION FACTOR DOMAIN-CONTAINING PROTEIN-RELATED"/>
    <property type="match status" value="1"/>
</dbReference>
<dbReference type="InterPro" id="IPR053178">
    <property type="entry name" value="Osmoadaptation_assoc"/>
</dbReference>
<dbReference type="PANTHER" id="PTHR38111">
    <property type="entry name" value="ZN(2)-C6 FUNGAL-TYPE DOMAIN-CONTAINING PROTEIN-RELATED"/>
    <property type="match status" value="1"/>
</dbReference>
<dbReference type="Proteomes" id="UP000799441">
    <property type="component" value="Unassembled WGS sequence"/>
</dbReference>
<accession>A0A9P4UM04</accession>
<dbReference type="EMBL" id="MU003797">
    <property type="protein sequence ID" value="KAF2720702.1"/>
    <property type="molecule type" value="Genomic_DNA"/>
</dbReference>
<protein>
    <submittedName>
        <fullName evidence="1">Uncharacterized protein</fullName>
    </submittedName>
</protein>
<name>A0A9P4UM04_9PEZI</name>
<proteinExistence type="predicted"/>
<comment type="caution">
    <text evidence="1">The sequence shown here is derived from an EMBL/GenBank/DDBJ whole genome shotgun (WGS) entry which is preliminary data.</text>
</comment>
<evidence type="ECO:0000313" key="1">
    <source>
        <dbReference type="EMBL" id="KAF2720702.1"/>
    </source>
</evidence>
<sequence length="282" mass="31661">MAQGRVRPAFQLRGLDRHQIDLGHEMFLTFRLHGVLAALEVHRPSFMCSQKWMNVPWEQQPKSMYDQLVDIITLAPGILETADYIGSLPAHAVPQILLLIIERLVEFDAKLVSFHDDLVAKFEEPLYYEIGPDLPSVLEIDELNNGIDAPSSCDGYLPHPLKFANLEWAIEAMAFCGLMEAYTAFSQLGGLYFLESKFDPDTVKQMASGTRWLMMARRVCQSVDFCTSTSALQTGLGSMRISAPLSIIIDVMKRAGLASGELEWALRARAKIGKRWLRILST</sequence>
<dbReference type="AlphaFoldDB" id="A0A9P4UM04"/>
<dbReference type="OrthoDB" id="3525185at2759"/>
<organism evidence="1 2">
    <name type="scientific">Polychaeton citri CBS 116435</name>
    <dbReference type="NCBI Taxonomy" id="1314669"/>
    <lineage>
        <taxon>Eukaryota</taxon>
        <taxon>Fungi</taxon>
        <taxon>Dikarya</taxon>
        <taxon>Ascomycota</taxon>
        <taxon>Pezizomycotina</taxon>
        <taxon>Dothideomycetes</taxon>
        <taxon>Dothideomycetidae</taxon>
        <taxon>Capnodiales</taxon>
        <taxon>Capnodiaceae</taxon>
        <taxon>Polychaeton</taxon>
    </lineage>
</organism>
<gene>
    <name evidence="1" type="ORF">K431DRAFT_346999</name>
</gene>
<reference evidence="1" key="1">
    <citation type="journal article" date="2020" name="Stud. Mycol.">
        <title>101 Dothideomycetes genomes: a test case for predicting lifestyles and emergence of pathogens.</title>
        <authorList>
            <person name="Haridas S."/>
            <person name="Albert R."/>
            <person name="Binder M."/>
            <person name="Bloem J."/>
            <person name="Labutti K."/>
            <person name="Salamov A."/>
            <person name="Andreopoulos B."/>
            <person name="Baker S."/>
            <person name="Barry K."/>
            <person name="Bills G."/>
            <person name="Bluhm B."/>
            <person name="Cannon C."/>
            <person name="Castanera R."/>
            <person name="Culley D."/>
            <person name="Daum C."/>
            <person name="Ezra D."/>
            <person name="Gonzalez J."/>
            <person name="Henrissat B."/>
            <person name="Kuo A."/>
            <person name="Liang C."/>
            <person name="Lipzen A."/>
            <person name="Lutzoni F."/>
            <person name="Magnuson J."/>
            <person name="Mondo S."/>
            <person name="Nolan M."/>
            <person name="Ohm R."/>
            <person name="Pangilinan J."/>
            <person name="Park H.-J."/>
            <person name="Ramirez L."/>
            <person name="Alfaro M."/>
            <person name="Sun H."/>
            <person name="Tritt A."/>
            <person name="Yoshinaga Y."/>
            <person name="Zwiers L.-H."/>
            <person name="Turgeon B."/>
            <person name="Goodwin S."/>
            <person name="Spatafora J."/>
            <person name="Crous P."/>
            <person name="Grigoriev I."/>
        </authorList>
    </citation>
    <scope>NUCLEOTIDE SEQUENCE</scope>
    <source>
        <strain evidence="1">CBS 116435</strain>
    </source>
</reference>
<keyword evidence="2" id="KW-1185">Reference proteome</keyword>
<evidence type="ECO:0000313" key="2">
    <source>
        <dbReference type="Proteomes" id="UP000799441"/>
    </source>
</evidence>